<protein>
    <recommendedName>
        <fullName evidence="3">Tick transposon</fullName>
    </recommendedName>
</protein>
<organism evidence="1 2">
    <name type="scientific">Rhipicephalus microplus</name>
    <name type="common">Cattle tick</name>
    <name type="synonym">Boophilus microplus</name>
    <dbReference type="NCBI Taxonomy" id="6941"/>
    <lineage>
        <taxon>Eukaryota</taxon>
        <taxon>Metazoa</taxon>
        <taxon>Ecdysozoa</taxon>
        <taxon>Arthropoda</taxon>
        <taxon>Chelicerata</taxon>
        <taxon>Arachnida</taxon>
        <taxon>Acari</taxon>
        <taxon>Parasitiformes</taxon>
        <taxon>Ixodida</taxon>
        <taxon>Ixodoidea</taxon>
        <taxon>Ixodidae</taxon>
        <taxon>Rhipicephalinae</taxon>
        <taxon>Rhipicephalus</taxon>
        <taxon>Boophilus</taxon>
    </lineage>
</organism>
<proteinExistence type="predicted"/>
<gene>
    <name evidence="1" type="ORF">HPB51_011183</name>
</gene>
<dbReference type="Proteomes" id="UP000821866">
    <property type="component" value="Chromosome 1"/>
</dbReference>
<sequence length="221" mass="25279">MWCCSHSTNHGKKFVRANRRAIPRTRHQSLPSRRSTRFLRERFSHESARHIRQVASPREYSFFAKPVKASTECGWARAVQEQVREEENEQWPRAMRSKATLTVYRSCNDEIEKERMYDNNGGTGLLFEARAGALRTLVYRRRFDENTDDTSAMCRVCGQEEETMSHLVLCCTCLGPHQRKGTTLPEAMEFVHKDDPGPPALDGAAGTVNYAAVRTAKTRLV</sequence>
<keyword evidence="2" id="KW-1185">Reference proteome</keyword>
<comment type="caution">
    <text evidence="1">The sequence shown here is derived from an EMBL/GenBank/DDBJ whole genome shotgun (WGS) entry which is preliminary data.</text>
</comment>
<reference evidence="1" key="1">
    <citation type="journal article" date="2020" name="Cell">
        <title>Large-Scale Comparative Analyses of Tick Genomes Elucidate Their Genetic Diversity and Vector Capacities.</title>
        <authorList>
            <consortium name="Tick Genome and Microbiome Consortium (TIGMIC)"/>
            <person name="Jia N."/>
            <person name="Wang J."/>
            <person name="Shi W."/>
            <person name="Du L."/>
            <person name="Sun Y."/>
            <person name="Zhan W."/>
            <person name="Jiang J.F."/>
            <person name="Wang Q."/>
            <person name="Zhang B."/>
            <person name="Ji P."/>
            <person name="Bell-Sakyi L."/>
            <person name="Cui X.M."/>
            <person name="Yuan T.T."/>
            <person name="Jiang B.G."/>
            <person name="Yang W.F."/>
            <person name="Lam T.T."/>
            <person name="Chang Q.C."/>
            <person name="Ding S.J."/>
            <person name="Wang X.J."/>
            <person name="Zhu J.G."/>
            <person name="Ruan X.D."/>
            <person name="Zhao L."/>
            <person name="Wei J.T."/>
            <person name="Ye R.Z."/>
            <person name="Que T.C."/>
            <person name="Du C.H."/>
            <person name="Zhou Y.H."/>
            <person name="Cheng J.X."/>
            <person name="Dai P.F."/>
            <person name="Guo W.B."/>
            <person name="Han X.H."/>
            <person name="Huang E.J."/>
            <person name="Li L.F."/>
            <person name="Wei W."/>
            <person name="Gao Y.C."/>
            <person name="Liu J.Z."/>
            <person name="Shao H.Z."/>
            <person name="Wang X."/>
            <person name="Wang C.C."/>
            <person name="Yang T.C."/>
            <person name="Huo Q.B."/>
            <person name="Li W."/>
            <person name="Chen H.Y."/>
            <person name="Chen S.E."/>
            <person name="Zhou L.G."/>
            <person name="Ni X.B."/>
            <person name="Tian J.H."/>
            <person name="Sheng Y."/>
            <person name="Liu T."/>
            <person name="Pan Y.S."/>
            <person name="Xia L.Y."/>
            <person name="Li J."/>
            <person name="Zhao F."/>
            <person name="Cao W.C."/>
        </authorList>
    </citation>
    <scope>NUCLEOTIDE SEQUENCE</scope>
    <source>
        <strain evidence="1">Rmic-2018</strain>
    </source>
</reference>
<name>A0A9J6F1U8_RHIMP</name>
<evidence type="ECO:0008006" key="3">
    <source>
        <dbReference type="Google" id="ProtNLM"/>
    </source>
</evidence>
<accession>A0A9J6F1U8</accession>
<dbReference type="EMBL" id="JABSTU010000001">
    <property type="protein sequence ID" value="KAH8040487.1"/>
    <property type="molecule type" value="Genomic_DNA"/>
</dbReference>
<evidence type="ECO:0000313" key="2">
    <source>
        <dbReference type="Proteomes" id="UP000821866"/>
    </source>
</evidence>
<evidence type="ECO:0000313" key="1">
    <source>
        <dbReference type="EMBL" id="KAH8040487.1"/>
    </source>
</evidence>
<reference evidence="1" key="2">
    <citation type="submission" date="2021-09" db="EMBL/GenBank/DDBJ databases">
        <authorList>
            <person name="Jia N."/>
            <person name="Wang J."/>
            <person name="Shi W."/>
            <person name="Du L."/>
            <person name="Sun Y."/>
            <person name="Zhan W."/>
            <person name="Jiang J."/>
            <person name="Wang Q."/>
            <person name="Zhang B."/>
            <person name="Ji P."/>
            <person name="Sakyi L.B."/>
            <person name="Cui X."/>
            <person name="Yuan T."/>
            <person name="Jiang B."/>
            <person name="Yang W."/>
            <person name="Lam T.T.-Y."/>
            <person name="Chang Q."/>
            <person name="Ding S."/>
            <person name="Wang X."/>
            <person name="Zhu J."/>
            <person name="Ruan X."/>
            <person name="Zhao L."/>
            <person name="Wei J."/>
            <person name="Que T."/>
            <person name="Du C."/>
            <person name="Cheng J."/>
            <person name="Dai P."/>
            <person name="Han X."/>
            <person name="Huang E."/>
            <person name="Gao Y."/>
            <person name="Liu J."/>
            <person name="Shao H."/>
            <person name="Ye R."/>
            <person name="Li L."/>
            <person name="Wei W."/>
            <person name="Wang X."/>
            <person name="Wang C."/>
            <person name="Huo Q."/>
            <person name="Li W."/>
            <person name="Guo W."/>
            <person name="Chen H."/>
            <person name="Chen S."/>
            <person name="Zhou L."/>
            <person name="Zhou L."/>
            <person name="Ni X."/>
            <person name="Tian J."/>
            <person name="Zhou Y."/>
            <person name="Sheng Y."/>
            <person name="Liu T."/>
            <person name="Pan Y."/>
            <person name="Xia L."/>
            <person name="Li J."/>
            <person name="Zhao F."/>
            <person name="Cao W."/>
        </authorList>
    </citation>
    <scope>NUCLEOTIDE SEQUENCE</scope>
    <source>
        <strain evidence="1">Rmic-2018</strain>
        <tissue evidence="1">Larvae</tissue>
    </source>
</reference>
<dbReference type="AlphaFoldDB" id="A0A9J6F1U8"/>